<evidence type="ECO:0000256" key="1">
    <source>
        <dbReference type="ARBA" id="ARBA00005695"/>
    </source>
</evidence>
<protein>
    <submittedName>
        <fullName evidence="4">Extracellular solute-binding protein</fullName>
    </submittedName>
</protein>
<dbReference type="PANTHER" id="PTHR30290">
    <property type="entry name" value="PERIPLASMIC BINDING COMPONENT OF ABC TRANSPORTER"/>
    <property type="match status" value="1"/>
</dbReference>
<proteinExistence type="inferred from homology"/>
<comment type="similarity">
    <text evidence="1">Belongs to the bacterial solute-binding protein 5 family.</text>
</comment>
<name>A0A0G2AKZ8_9BACT</name>
<accession>A0A0G2AKZ8</accession>
<gene>
    <name evidence="4" type="ORF">UY77_C0002G0037</name>
</gene>
<dbReference type="InterPro" id="IPR039424">
    <property type="entry name" value="SBP_5"/>
</dbReference>
<dbReference type="EMBL" id="LCRI01000002">
    <property type="protein sequence ID" value="KKW33289.1"/>
    <property type="molecule type" value="Genomic_DNA"/>
</dbReference>
<dbReference type="Gene3D" id="3.40.190.10">
    <property type="entry name" value="Periplasmic binding protein-like II"/>
    <property type="match status" value="1"/>
</dbReference>
<dbReference type="PANTHER" id="PTHR30290:SF9">
    <property type="entry name" value="OLIGOPEPTIDE-BINDING PROTEIN APPA"/>
    <property type="match status" value="1"/>
</dbReference>
<keyword evidence="2" id="KW-0813">Transport</keyword>
<sequence>MEAVEPEKFASTVIEPRGYDLLLTGILFGIDSDPYPFWHSSQSQQGGLNLAGYNNRKVDLLLEEARTTTDDAVRIEKYKTFQEQLAQDLPAIFLYQSTYTYAVANKLKNVRIERLTTPADRFANISQWYIKTRKTLR</sequence>
<comment type="caution">
    <text evidence="4">The sequence shown here is derived from an EMBL/GenBank/DDBJ whole genome shotgun (WGS) entry which is preliminary data.</text>
</comment>
<organism evidence="4 5">
    <name type="scientific">Candidatus Uhrbacteria bacterium GW2011_GWA2_53_10</name>
    <dbReference type="NCBI Taxonomy" id="1618980"/>
    <lineage>
        <taxon>Bacteria</taxon>
        <taxon>Candidatus Uhriibacteriota</taxon>
    </lineage>
</organism>
<reference evidence="4 5" key="1">
    <citation type="journal article" date="2015" name="Nature">
        <title>rRNA introns, odd ribosomes, and small enigmatic genomes across a large radiation of phyla.</title>
        <authorList>
            <person name="Brown C.T."/>
            <person name="Hug L.A."/>
            <person name="Thomas B.C."/>
            <person name="Sharon I."/>
            <person name="Castelle C.J."/>
            <person name="Singh A."/>
            <person name="Wilkins M.J."/>
            <person name="Williams K.H."/>
            <person name="Banfield J.F."/>
        </authorList>
    </citation>
    <scope>NUCLEOTIDE SEQUENCE [LARGE SCALE GENOMIC DNA]</scope>
</reference>
<dbReference type="Gene3D" id="3.10.105.10">
    <property type="entry name" value="Dipeptide-binding Protein, Domain 3"/>
    <property type="match status" value="1"/>
</dbReference>
<dbReference type="GO" id="GO:0015833">
    <property type="term" value="P:peptide transport"/>
    <property type="evidence" value="ECO:0007669"/>
    <property type="project" value="TreeGrafter"/>
</dbReference>
<dbReference type="Proteomes" id="UP000034711">
    <property type="component" value="Unassembled WGS sequence"/>
</dbReference>
<dbReference type="GO" id="GO:1904680">
    <property type="term" value="F:peptide transmembrane transporter activity"/>
    <property type="evidence" value="ECO:0007669"/>
    <property type="project" value="TreeGrafter"/>
</dbReference>
<dbReference type="AlphaFoldDB" id="A0A0G2AKZ8"/>
<keyword evidence="3" id="KW-0732">Signal</keyword>
<evidence type="ECO:0000313" key="5">
    <source>
        <dbReference type="Proteomes" id="UP000034711"/>
    </source>
</evidence>
<dbReference type="SUPFAM" id="SSF53850">
    <property type="entry name" value="Periplasmic binding protein-like II"/>
    <property type="match status" value="1"/>
</dbReference>
<evidence type="ECO:0000256" key="2">
    <source>
        <dbReference type="ARBA" id="ARBA00022448"/>
    </source>
</evidence>
<evidence type="ECO:0000256" key="3">
    <source>
        <dbReference type="ARBA" id="ARBA00022729"/>
    </source>
</evidence>
<evidence type="ECO:0000313" key="4">
    <source>
        <dbReference type="EMBL" id="KKW33289.1"/>
    </source>
</evidence>